<keyword evidence="5" id="KW-1185">Reference proteome</keyword>
<dbReference type="EMBL" id="JBEZNA010000051">
    <property type="protein sequence ID" value="MEU9579597.1"/>
    <property type="molecule type" value="Genomic_DNA"/>
</dbReference>
<organism evidence="4 5">
    <name type="scientific">Streptomyces chilikensis</name>
    <dbReference type="NCBI Taxonomy" id="1194079"/>
    <lineage>
        <taxon>Bacteria</taxon>
        <taxon>Bacillati</taxon>
        <taxon>Actinomycetota</taxon>
        <taxon>Actinomycetes</taxon>
        <taxon>Kitasatosporales</taxon>
        <taxon>Streptomycetaceae</taxon>
        <taxon>Streptomyces</taxon>
    </lineage>
</organism>
<evidence type="ECO:0000259" key="3">
    <source>
        <dbReference type="SMART" id="SM00824"/>
    </source>
</evidence>
<evidence type="ECO:0000313" key="5">
    <source>
        <dbReference type="Proteomes" id="UP001551584"/>
    </source>
</evidence>
<evidence type="ECO:0000313" key="4">
    <source>
        <dbReference type="EMBL" id="MEU9579597.1"/>
    </source>
</evidence>
<evidence type="ECO:0000256" key="2">
    <source>
        <dbReference type="ARBA" id="ARBA00022801"/>
    </source>
</evidence>
<sequence length="252" mass="26851">MTDPVPAPNAAPELWLQTVADRPGADRRLVCFPHAGGSASFFRDWTAVPDLAVYAVRYPGRAERMAEPCATDLCALARDIAAALLPLADRPLVLFGHSMGAAVALETARALQEGGVEVAHLFASGSRNAPLPEPEPFTDDDLDDATLAAQLVSMGGTDPELAADPFFQELVLPYVRADGRLFHDYRMAPGPLLTCPVTTIVGDADADADLRPWPELTSGPFRELTVRGGHFYLVDEPPYALVAQEPAAAPAP</sequence>
<protein>
    <submittedName>
        <fullName evidence="4">Alpha/beta fold hydrolase</fullName>
    </submittedName>
</protein>
<proteinExistence type="inferred from homology"/>
<dbReference type="GO" id="GO:0016787">
    <property type="term" value="F:hydrolase activity"/>
    <property type="evidence" value="ECO:0007669"/>
    <property type="project" value="UniProtKB-KW"/>
</dbReference>
<dbReference type="InterPro" id="IPR029058">
    <property type="entry name" value="AB_hydrolase_fold"/>
</dbReference>
<dbReference type="RefSeq" id="WP_359274637.1">
    <property type="nucleotide sequence ID" value="NZ_JBEZNA010000051.1"/>
</dbReference>
<dbReference type="Gene3D" id="3.40.50.1820">
    <property type="entry name" value="alpha/beta hydrolase"/>
    <property type="match status" value="1"/>
</dbReference>
<comment type="caution">
    <text evidence="4">The sequence shown here is derived from an EMBL/GenBank/DDBJ whole genome shotgun (WGS) entry which is preliminary data.</text>
</comment>
<comment type="similarity">
    <text evidence="1">Belongs to the thioesterase family.</text>
</comment>
<name>A0ABV3ETP7_9ACTN</name>
<evidence type="ECO:0000256" key="1">
    <source>
        <dbReference type="ARBA" id="ARBA00007169"/>
    </source>
</evidence>
<dbReference type="SMART" id="SM00824">
    <property type="entry name" value="PKS_TE"/>
    <property type="match status" value="1"/>
</dbReference>
<dbReference type="Proteomes" id="UP001551584">
    <property type="component" value="Unassembled WGS sequence"/>
</dbReference>
<dbReference type="InterPro" id="IPR001031">
    <property type="entry name" value="Thioesterase"/>
</dbReference>
<dbReference type="InterPro" id="IPR020802">
    <property type="entry name" value="TesA-like"/>
</dbReference>
<keyword evidence="2 4" id="KW-0378">Hydrolase</keyword>
<gene>
    <name evidence="4" type="ORF">AB0D95_20385</name>
</gene>
<dbReference type="InterPro" id="IPR012223">
    <property type="entry name" value="TEII"/>
</dbReference>
<dbReference type="PANTHER" id="PTHR11487:SF0">
    <property type="entry name" value="S-ACYL FATTY ACID SYNTHASE THIOESTERASE, MEDIUM CHAIN"/>
    <property type="match status" value="1"/>
</dbReference>
<feature type="domain" description="Thioesterase TesA-like" evidence="3">
    <location>
        <begin position="30"/>
        <end position="236"/>
    </location>
</feature>
<dbReference type="PANTHER" id="PTHR11487">
    <property type="entry name" value="THIOESTERASE"/>
    <property type="match status" value="1"/>
</dbReference>
<reference evidence="4 5" key="1">
    <citation type="submission" date="2024-06" db="EMBL/GenBank/DDBJ databases">
        <title>The Natural Products Discovery Center: Release of the First 8490 Sequenced Strains for Exploring Actinobacteria Biosynthetic Diversity.</title>
        <authorList>
            <person name="Kalkreuter E."/>
            <person name="Kautsar S.A."/>
            <person name="Yang D."/>
            <person name="Bader C.D."/>
            <person name="Teijaro C.N."/>
            <person name="Fluegel L."/>
            <person name="Davis C.M."/>
            <person name="Simpson J.R."/>
            <person name="Lauterbach L."/>
            <person name="Steele A.D."/>
            <person name="Gui C."/>
            <person name="Meng S."/>
            <person name="Li G."/>
            <person name="Viehrig K."/>
            <person name="Ye F."/>
            <person name="Su P."/>
            <person name="Kiefer A.F."/>
            <person name="Nichols A."/>
            <person name="Cepeda A.J."/>
            <person name="Yan W."/>
            <person name="Fan B."/>
            <person name="Jiang Y."/>
            <person name="Adhikari A."/>
            <person name="Zheng C.-J."/>
            <person name="Schuster L."/>
            <person name="Cowan T.M."/>
            <person name="Smanski M.J."/>
            <person name="Chevrette M.G."/>
            <person name="De Carvalho L.P.S."/>
            <person name="Shen B."/>
        </authorList>
    </citation>
    <scope>NUCLEOTIDE SEQUENCE [LARGE SCALE GENOMIC DNA]</scope>
    <source>
        <strain evidence="4 5">NPDC048117</strain>
    </source>
</reference>
<dbReference type="SUPFAM" id="SSF53474">
    <property type="entry name" value="alpha/beta-Hydrolases"/>
    <property type="match status" value="1"/>
</dbReference>
<accession>A0ABV3ETP7</accession>
<dbReference type="Pfam" id="PF00975">
    <property type="entry name" value="Thioesterase"/>
    <property type="match status" value="1"/>
</dbReference>